<evidence type="ECO:0000256" key="2">
    <source>
        <dbReference type="ARBA" id="ARBA00023163"/>
    </source>
</evidence>
<keyword evidence="5" id="KW-1185">Reference proteome</keyword>
<gene>
    <name evidence="4" type="ORF">PISL3812_03050</name>
</gene>
<keyword evidence="1" id="KW-0805">Transcription regulation</keyword>
<dbReference type="GO" id="GO:0000981">
    <property type="term" value="F:DNA-binding transcription factor activity, RNA polymerase II-specific"/>
    <property type="evidence" value="ECO:0007669"/>
    <property type="project" value="InterPro"/>
</dbReference>
<accession>A0A0U1LRL6</accession>
<evidence type="ECO:0000313" key="5">
    <source>
        <dbReference type="Proteomes" id="UP000054383"/>
    </source>
</evidence>
<dbReference type="GO" id="GO:0008270">
    <property type="term" value="F:zinc ion binding"/>
    <property type="evidence" value="ECO:0007669"/>
    <property type="project" value="InterPro"/>
</dbReference>
<reference evidence="4 5" key="1">
    <citation type="submission" date="2015-04" db="EMBL/GenBank/DDBJ databases">
        <authorList>
            <person name="Syromyatnikov M.Y."/>
            <person name="Popov V.N."/>
        </authorList>
    </citation>
    <scope>NUCLEOTIDE SEQUENCE [LARGE SCALE GENOMIC DNA]</scope>
    <source>
        <strain evidence="4">WF-38-12</strain>
    </source>
</reference>
<dbReference type="CDD" id="cd00067">
    <property type="entry name" value="GAL4"/>
    <property type="match status" value="1"/>
</dbReference>
<dbReference type="PANTHER" id="PTHR38111">
    <property type="entry name" value="ZN(2)-C6 FUNGAL-TYPE DOMAIN-CONTAINING PROTEIN-RELATED"/>
    <property type="match status" value="1"/>
</dbReference>
<protein>
    <submittedName>
        <fullName evidence="4">Uncharacterized protein</fullName>
    </submittedName>
</protein>
<dbReference type="EMBL" id="CVMT01000002">
    <property type="protein sequence ID" value="CRG86047.1"/>
    <property type="molecule type" value="Genomic_DNA"/>
</dbReference>
<dbReference type="OrthoDB" id="3525185at2759"/>
<dbReference type="AlphaFoldDB" id="A0A0U1LRL6"/>
<evidence type="ECO:0000256" key="1">
    <source>
        <dbReference type="ARBA" id="ARBA00023015"/>
    </source>
</evidence>
<organism evidence="4 5">
    <name type="scientific">Talaromyces islandicus</name>
    <name type="common">Penicillium islandicum</name>
    <dbReference type="NCBI Taxonomy" id="28573"/>
    <lineage>
        <taxon>Eukaryota</taxon>
        <taxon>Fungi</taxon>
        <taxon>Dikarya</taxon>
        <taxon>Ascomycota</taxon>
        <taxon>Pezizomycotina</taxon>
        <taxon>Eurotiomycetes</taxon>
        <taxon>Eurotiomycetidae</taxon>
        <taxon>Eurotiales</taxon>
        <taxon>Trichocomaceae</taxon>
        <taxon>Talaromyces</taxon>
        <taxon>Talaromyces sect. Islandici</taxon>
    </lineage>
</organism>
<name>A0A0U1LRL6_TALIS</name>
<proteinExistence type="predicted"/>
<dbReference type="InterPro" id="IPR053178">
    <property type="entry name" value="Osmoadaptation_assoc"/>
</dbReference>
<dbReference type="OMA" id="GHHVEAN"/>
<dbReference type="InterPro" id="IPR001138">
    <property type="entry name" value="Zn2Cys6_DnaBD"/>
</dbReference>
<dbReference type="Proteomes" id="UP000054383">
    <property type="component" value="Unassembled WGS sequence"/>
</dbReference>
<evidence type="ECO:0000313" key="4">
    <source>
        <dbReference type="EMBL" id="CRG86047.1"/>
    </source>
</evidence>
<keyword evidence="2" id="KW-0804">Transcription</keyword>
<keyword evidence="3" id="KW-0539">Nucleus</keyword>
<sequence>MQGAGDTSGLGIASNLDIRQLGPKILSLHRIYTFEGKFEIPANHFIYRTEPPHPFIPERDTFHALDFLQMLQHGWCAAFQGVHNLPKAEKTSKYFYPSCDLRQPSCSQCERLGLECAGYAKQRIFLNTTNTHPAAVSYKSAAAVTAETTTITLPDTLARSASESRLVGNFWSAYLPNGRKLSSGAVQDTLGGWTNTIQELYNTDDTLKKAVLALCLASSGRIEGVQWMSKEALRVYVSALQEMKAALKRQSKTKQDAILTTARVFSLYEALHGADDQNESAQAISWKAHISGELAILIERGPHEFRQGHAHNLFIYGRLHLTVLAIRSRKKSVLSNPEWKTIPWECHPKSQKDKLLDILTEIPTLLEESDILSRSSSDETQEEKDRRRQRLIQHCWLCDKHLTRWHEAMTVHTRKHSRPFNNARQSILIDTTELGSAHLMTLYWSTCVLLYRVLRQAVGPDIQLPKRVNDIKGYCQKIVRALPIFFHPAVGAFRAYLSTFPMYIVISHLYVFGEDEKKAELKLMEDCYKTTEGITIGRFMKSVGHHVEANNS</sequence>
<evidence type="ECO:0000256" key="3">
    <source>
        <dbReference type="ARBA" id="ARBA00023242"/>
    </source>
</evidence>
<dbReference type="PANTHER" id="PTHR38111:SF11">
    <property type="entry name" value="TRANSCRIPTION FACTOR DOMAIN-CONTAINING PROTEIN-RELATED"/>
    <property type="match status" value="1"/>
</dbReference>
<dbReference type="STRING" id="28573.A0A0U1LRL6"/>